<dbReference type="HOGENOM" id="CLU_025776_1_0_10"/>
<dbReference type="eggNOG" id="COG0614">
    <property type="taxonomic scope" value="Bacteria"/>
</dbReference>
<dbReference type="PANTHER" id="PTHR30535">
    <property type="entry name" value="VITAMIN B12-BINDING PROTEIN"/>
    <property type="match status" value="1"/>
</dbReference>
<organism evidence="2 3">
    <name type="scientific">Odoribacter laneus YIT 12061</name>
    <dbReference type="NCBI Taxonomy" id="742817"/>
    <lineage>
        <taxon>Bacteria</taxon>
        <taxon>Pseudomonadati</taxon>
        <taxon>Bacteroidota</taxon>
        <taxon>Bacteroidia</taxon>
        <taxon>Bacteroidales</taxon>
        <taxon>Odoribacteraceae</taxon>
        <taxon>Odoribacter</taxon>
    </lineage>
</organism>
<dbReference type="EMBL" id="ADMC01000025">
    <property type="protein sequence ID" value="EHP46405.1"/>
    <property type="molecule type" value="Genomic_DNA"/>
</dbReference>
<dbReference type="Proteomes" id="UP000004892">
    <property type="component" value="Unassembled WGS sequence"/>
</dbReference>
<dbReference type="PROSITE" id="PS51257">
    <property type="entry name" value="PROKAR_LIPOPROTEIN"/>
    <property type="match status" value="1"/>
</dbReference>
<dbReference type="GeneID" id="98069581"/>
<evidence type="ECO:0000313" key="3">
    <source>
        <dbReference type="Proteomes" id="UP000004892"/>
    </source>
</evidence>
<comment type="caution">
    <text evidence="2">The sequence shown here is derived from an EMBL/GenBank/DDBJ whole genome shotgun (WGS) entry which is preliminary data.</text>
</comment>
<dbReference type="STRING" id="742817.HMPREF9449_02022"/>
<dbReference type="Pfam" id="PF01497">
    <property type="entry name" value="Peripla_BP_2"/>
    <property type="match status" value="1"/>
</dbReference>
<evidence type="ECO:0000259" key="1">
    <source>
        <dbReference type="PROSITE" id="PS50983"/>
    </source>
</evidence>
<accession>H1DJF0</accession>
<dbReference type="InterPro" id="IPR002491">
    <property type="entry name" value="ABC_transptr_periplasmic_BD"/>
</dbReference>
<protein>
    <recommendedName>
        <fullName evidence="1">Fe/B12 periplasmic-binding domain-containing protein</fullName>
    </recommendedName>
</protein>
<dbReference type="Gene3D" id="3.40.50.1980">
    <property type="entry name" value="Nitrogenase molybdenum iron protein domain"/>
    <property type="match status" value="2"/>
</dbReference>
<name>H1DJF0_9BACT</name>
<dbReference type="RefSeq" id="WP_009137169.1">
    <property type="nucleotide sequence ID" value="NZ_JH594596.1"/>
</dbReference>
<gene>
    <name evidence="2" type="ORF">HMPREF9449_02022</name>
</gene>
<proteinExistence type="predicted"/>
<dbReference type="AlphaFoldDB" id="H1DJF0"/>
<dbReference type="PANTHER" id="PTHR30535:SF34">
    <property type="entry name" value="MOLYBDATE-BINDING PROTEIN MOLA"/>
    <property type="match status" value="1"/>
</dbReference>
<keyword evidence="3" id="KW-1185">Reference proteome</keyword>
<dbReference type="SUPFAM" id="SSF53807">
    <property type="entry name" value="Helical backbone' metal receptor"/>
    <property type="match status" value="1"/>
</dbReference>
<evidence type="ECO:0000313" key="2">
    <source>
        <dbReference type="EMBL" id="EHP46405.1"/>
    </source>
</evidence>
<dbReference type="PATRIC" id="fig|742817.3.peg.2159"/>
<feature type="domain" description="Fe/B12 periplasmic-binding" evidence="1">
    <location>
        <begin position="94"/>
        <end position="362"/>
    </location>
</feature>
<reference evidence="2 3" key="1">
    <citation type="submission" date="2012-01" db="EMBL/GenBank/DDBJ databases">
        <title>The Genome Sequence of Odoribacter laneus YIT 12061.</title>
        <authorList>
            <consortium name="The Broad Institute Genome Sequencing Platform"/>
            <person name="Earl A."/>
            <person name="Ward D."/>
            <person name="Feldgarden M."/>
            <person name="Gevers D."/>
            <person name="Morotomi M."/>
            <person name="Young S.K."/>
            <person name="Zeng Q."/>
            <person name="Gargeya S."/>
            <person name="Fitzgerald M."/>
            <person name="Haas B."/>
            <person name="Abouelleil A."/>
            <person name="Alvarado L."/>
            <person name="Arachchi H.M."/>
            <person name="Berlin A."/>
            <person name="Chapman S.B."/>
            <person name="Gearin G."/>
            <person name="Goldberg J."/>
            <person name="Griggs A."/>
            <person name="Gujja S."/>
            <person name="Hansen M."/>
            <person name="Heiman D."/>
            <person name="Howarth C."/>
            <person name="Larimer J."/>
            <person name="Lui A."/>
            <person name="MacDonald P.J.P."/>
            <person name="McCowen C."/>
            <person name="Montmayeur A."/>
            <person name="Murphy C."/>
            <person name="Neiman D."/>
            <person name="Pearson M."/>
            <person name="Priest M."/>
            <person name="Roberts A."/>
            <person name="Saif S."/>
            <person name="Shea T."/>
            <person name="Sisk P."/>
            <person name="Stolte C."/>
            <person name="Sykes S."/>
            <person name="Wortman J."/>
            <person name="Nusbaum C."/>
            <person name="Birren B."/>
        </authorList>
    </citation>
    <scope>NUCLEOTIDE SEQUENCE [LARGE SCALE GENOMIC DNA]</scope>
    <source>
        <strain evidence="2 3">YIT 12061</strain>
    </source>
</reference>
<sequence>MKACLYFGMGLVVLLASCRQNNQSLSKEPTTVQEYQVYYATGYTVNRTSDYTEIKIRDPWDTTRYLQRYVLVGKDKALPVRLPEGILIRTPLQRVVVATSVHCGVLELLGVRDLLVGVCESRYIDLDFVKQGVANGKIVDIGEAGAPDVERLIELAPDAMITSPLSNAPYGRVEKTGIPQIKCVDYMEPTPLGRAEWIRFQALFFGKEESADSLFWQTVKAYEEIKALTQQVKERPSVVTEKKYGAVWYLPGGKSYMAHFLEDAGATVGKEIDQQVGSVGWPFETVFEKYGDADFWLIKYNRPRDMSYEDLKKEYAPYSKFAAYKNRRIYTCNTAEVSYYEEVPVHPDYLLKDLVAIFHPELLPEHQLRYYKAMEN</sequence>
<dbReference type="InterPro" id="IPR050902">
    <property type="entry name" value="ABC_Transporter_SBP"/>
</dbReference>
<dbReference type="GO" id="GO:0071281">
    <property type="term" value="P:cellular response to iron ion"/>
    <property type="evidence" value="ECO:0007669"/>
    <property type="project" value="TreeGrafter"/>
</dbReference>
<dbReference type="PROSITE" id="PS50983">
    <property type="entry name" value="FE_B12_PBP"/>
    <property type="match status" value="1"/>
</dbReference>